<accession>A0A494YBN1</accession>
<name>A0A494YBN1_9BACL</name>
<dbReference type="Gene3D" id="2.60.40.150">
    <property type="entry name" value="C2 domain"/>
    <property type="match status" value="1"/>
</dbReference>
<keyword evidence="1" id="KW-0732">Signal</keyword>
<dbReference type="SUPFAM" id="SSF49562">
    <property type="entry name" value="C2 domain (Calcium/lipid-binding domain, CaLB)"/>
    <property type="match status" value="1"/>
</dbReference>
<dbReference type="InterPro" id="IPR000008">
    <property type="entry name" value="C2_dom"/>
</dbReference>
<evidence type="ECO:0000259" key="2">
    <source>
        <dbReference type="Pfam" id="PF00168"/>
    </source>
</evidence>
<dbReference type="RefSeq" id="WP_120974978.1">
    <property type="nucleotide sequence ID" value="NZ_RBZM01000002.1"/>
</dbReference>
<dbReference type="Pfam" id="PF00168">
    <property type="entry name" value="C2"/>
    <property type="match status" value="1"/>
</dbReference>
<organism evidence="3 4">
    <name type="scientific">Cohnella endophytica</name>
    <dbReference type="NCBI Taxonomy" id="2419778"/>
    <lineage>
        <taxon>Bacteria</taxon>
        <taxon>Bacillati</taxon>
        <taxon>Bacillota</taxon>
        <taxon>Bacilli</taxon>
        <taxon>Bacillales</taxon>
        <taxon>Paenibacillaceae</taxon>
        <taxon>Cohnella</taxon>
    </lineage>
</organism>
<dbReference type="AlphaFoldDB" id="A0A494YBN1"/>
<feature type="signal peptide" evidence="1">
    <location>
        <begin position="1"/>
        <end position="29"/>
    </location>
</feature>
<comment type="caution">
    <text evidence="3">The sequence shown here is derived from an EMBL/GenBank/DDBJ whole genome shotgun (WGS) entry which is preliminary data.</text>
</comment>
<reference evidence="3 4" key="1">
    <citation type="submission" date="2018-10" db="EMBL/GenBank/DDBJ databases">
        <title>Cohnella sp. M2MS4P-1, whole genome shotgun sequence.</title>
        <authorList>
            <person name="Tuo L."/>
        </authorList>
    </citation>
    <scope>NUCLEOTIDE SEQUENCE [LARGE SCALE GENOMIC DNA]</scope>
    <source>
        <strain evidence="3 4">M2MS4P-1</strain>
    </source>
</reference>
<dbReference type="InterPro" id="IPR035892">
    <property type="entry name" value="C2_domain_sf"/>
</dbReference>
<evidence type="ECO:0000313" key="4">
    <source>
        <dbReference type="Proteomes" id="UP000282076"/>
    </source>
</evidence>
<evidence type="ECO:0000313" key="3">
    <source>
        <dbReference type="EMBL" id="RKP57362.1"/>
    </source>
</evidence>
<dbReference type="EMBL" id="RBZM01000002">
    <property type="protein sequence ID" value="RKP57362.1"/>
    <property type="molecule type" value="Genomic_DNA"/>
</dbReference>
<sequence>MLKKKALSFLSVSMLAATLFNSSVTTTHAAVSNSDLAAYWAPQIYQDVNADLNVRADFITSFNYDGDYLALNNWDNLNNYQEKGYVYYKVSETVTHYFIEYDLFHARDDAYTRPLDAHENDLEGLFLVIRKDGSTYGKFQLMETMAHNQWYDYTNDKSITSGSDNVDGGVLFNGSHPKVFCQANGQSPSGGHGVHAYDGSSAPGGDGIVYDFTGTAEFPTNTSGSYVNHYGYDLIEWGDLWNRRTDPNIFSSWGTFAGNDHTPNSANAPWNWDDKDDGPTLQGMNWSDPAHQVDVHLNGLGTFSHSYVSNPYYSHKIVLVNTQSMADRDPFGGKSDIYIKAYVNGQGQTDARFWKKNDAPMYQNYNIVFGANDAEFGPNFSESYNTVFVAKPSNTNVEIHVYDSDGTSGDDDMGYVSAIVAPGSSMTWNNVVTSNGQAKVSAYVEAK</sequence>
<feature type="chain" id="PRO_5019817482" description="C2 domain-containing protein" evidence="1">
    <location>
        <begin position="30"/>
        <end position="447"/>
    </location>
</feature>
<protein>
    <recommendedName>
        <fullName evidence="2">C2 domain-containing protein</fullName>
    </recommendedName>
</protein>
<gene>
    <name evidence="3" type="ORF">D7Z26_05150</name>
</gene>
<proteinExistence type="predicted"/>
<dbReference type="Proteomes" id="UP000282076">
    <property type="component" value="Unassembled WGS sequence"/>
</dbReference>
<evidence type="ECO:0000256" key="1">
    <source>
        <dbReference type="SAM" id="SignalP"/>
    </source>
</evidence>
<dbReference type="OrthoDB" id="1157227at2"/>
<keyword evidence="4" id="KW-1185">Reference proteome</keyword>
<feature type="domain" description="C2" evidence="2">
    <location>
        <begin position="319"/>
        <end position="417"/>
    </location>
</feature>